<gene>
    <name evidence="1" type="ORF">QE382_001227</name>
</gene>
<dbReference type="Proteomes" id="UP001244640">
    <property type="component" value="Unassembled WGS sequence"/>
</dbReference>
<evidence type="ECO:0008006" key="3">
    <source>
        <dbReference type="Google" id="ProtNLM"/>
    </source>
</evidence>
<name>A0ABU0U2R8_9SPHI</name>
<proteinExistence type="predicted"/>
<evidence type="ECO:0000313" key="1">
    <source>
        <dbReference type="EMBL" id="MDQ1149243.1"/>
    </source>
</evidence>
<keyword evidence="2" id="KW-1185">Reference proteome</keyword>
<evidence type="ECO:0000313" key="2">
    <source>
        <dbReference type="Proteomes" id="UP001244640"/>
    </source>
</evidence>
<dbReference type="RefSeq" id="WP_307185114.1">
    <property type="nucleotide sequence ID" value="NZ_JAUTBA010000001.1"/>
</dbReference>
<dbReference type="PROSITE" id="PS51257">
    <property type="entry name" value="PROKAR_LIPOPROTEIN"/>
    <property type="match status" value="1"/>
</dbReference>
<organism evidence="1 2">
    <name type="scientific">Sphingobacterium zeae</name>
    <dbReference type="NCBI Taxonomy" id="1776859"/>
    <lineage>
        <taxon>Bacteria</taxon>
        <taxon>Pseudomonadati</taxon>
        <taxon>Bacteroidota</taxon>
        <taxon>Sphingobacteriia</taxon>
        <taxon>Sphingobacteriales</taxon>
        <taxon>Sphingobacteriaceae</taxon>
        <taxon>Sphingobacterium</taxon>
    </lineage>
</organism>
<accession>A0ABU0U2R8</accession>
<dbReference type="EMBL" id="JAUTBA010000001">
    <property type="protein sequence ID" value="MDQ1149243.1"/>
    <property type="molecule type" value="Genomic_DNA"/>
</dbReference>
<comment type="caution">
    <text evidence="1">The sequence shown here is derived from an EMBL/GenBank/DDBJ whole genome shotgun (WGS) entry which is preliminary data.</text>
</comment>
<reference evidence="1 2" key="1">
    <citation type="submission" date="2023-07" db="EMBL/GenBank/DDBJ databases">
        <title>Functional and genomic diversity of the sorghum phyllosphere microbiome.</title>
        <authorList>
            <person name="Shade A."/>
        </authorList>
    </citation>
    <scope>NUCLEOTIDE SEQUENCE [LARGE SCALE GENOMIC DNA]</scope>
    <source>
        <strain evidence="1 2">SORGH_AS_0892</strain>
    </source>
</reference>
<protein>
    <recommendedName>
        <fullName evidence="3">Lipoprotein</fullName>
    </recommendedName>
</protein>
<sequence>MIRFVKIQIVCSLIIFLIAGCDKKGNPLPSNIMFSAQLNGIKYKDVMPMVIPPGAQRTPVLEIVYGDKNYFNINSFLEPEDQENKNAFFLNIRVPLSEQIMLNKIYSFSPIDGKEKVTGLEDLIYREGNKQFVSITSRYNLDTHYYGKGTLILTEYDLVKNKAKGKVEFIFPYDKWDSGTKELKMSGEFHCWIRNPN</sequence>